<dbReference type="AlphaFoldDB" id="A0A7J9DW94"/>
<evidence type="ECO:0000256" key="5">
    <source>
        <dbReference type="ARBA" id="ARBA00022741"/>
    </source>
</evidence>
<evidence type="ECO:0000256" key="2">
    <source>
        <dbReference type="ARBA" id="ARBA00004474"/>
    </source>
</evidence>
<dbReference type="GO" id="GO:0009536">
    <property type="term" value="C:plastid"/>
    <property type="evidence" value="ECO:0007669"/>
    <property type="project" value="UniProtKB-SubCell"/>
</dbReference>
<evidence type="ECO:0000256" key="1">
    <source>
        <dbReference type="ARBA" id="ARBA00002329"/>
    </source>
</evidence>
<proteinExistence type="inferred from homology"/>
<evidence type="ECO:0000313" key="7">
    <source>
        <dbReference type="EMBL" id="MBA0765032.1"/>
    </source>
</evidence>
<dbReference type="Proteomes" id="UP000593568">
    <property type="component" value="Unassembled WGS sequence"/>
</dbReference>
<keyword evidence="8" id="KW-1185">Reference proteome</keyword>
<accession>A0A7J9DW94</accession>
<keyword evidence="6" id="KW-0067">ATP-binding</keyword>
<reference evidence="7 8" key="1">
    <citation type="journal article" date="2019" name="Genome Biol. Evol.">
        <title>Insights into the evolution of the New World diploid cottons (Gossypium, subgenus Houzingenia) based on genome sequencing.</title>
        <authorList>
            <person name="Grover C.E."/>
            <person name="Arick M.A. 2nd"/>
            <person name="Thrash A."/>
            <person name="Conover J.L."/>
            <person name="Sanders W.S."/>
            <person name="Peterson D.G."/>
            <person name="Frelichowski J.E."/>
            <person name="Scheffler J.A."/>
            <person name="Scheffler B.E."/>
            <person name="Wendel J.F."/>
        </authorList>
    </citation>
    <scope>NUCLEOTIDE SEQUENCE [LARGE SCALE GENOMIC DNA]</scope>
    <source>
        <strain evidence="7">8</strain>
        <tissue evidence="7">Leaf</tissue>
    </source>
</reference>
<dbReference type="PANTHER" id="PTHR33078">
    <property type="entry name" value="PROTEIN YCF2-RELATED"/>
    <property type="match status" value="1"/>
</dbReference>
<sequence length="50" mass="5875">MNYEFNTSERQIFLAHYQTTTYSQTSCGANSFHFPSRKKPFSLYFSPISL</sequence>
<comment type="caution">
    <text evidence="7">The sequence shown here is derived from an EMBL/GenBank/DDBJ whole genome shotgun (WGS) entry which is preliminary data.</text>
</comment>
<dbReference type="GO" id="GO:0005524">
    <property type="term" value="F:ATP binding"/>
    <property type="evidence" value="ECO:0007669"/>
    <property type="project" value="UniProtKB-KW"/>
</dbReference>
<evidence type="ECO:0000313" key="8">
    <source>
        <dbReference type="Proteomes" id="UP000593568"/>
    </source>
</evidence>
<evidence type="ECO:0000256" key="6">
    <source>
        <dbReference type="ARBA" id="ARBA00022840"/>
    </source>
</evidence>
<evidence type="ECO:0000256" key="4">
    <source>
        <dbReference type="ARBA" id="ARBA00022640"/>
    </source>
</evidence>
<comment type="subcellular location">
    <subcellularLocation>
        <location evidence="2">Plastid</location>
    </subcellularLocation>
</comment>
<dbReference type="PANTHER" id="PTHR33078:SF100">
    <property type="entry name" value="PROTEIN YCF2"/>
    <property type="match status" value="1"/>
</dbReference>
<keyword evidence="4" id="KW-0934">Plastid</keyword>
<evidence type="ECO:0000256" key="3">
    <source>
        <dbReference type="ARBA" id="ARBA00009361"/>
    </source>
</evidence>
<protein>
    <submittedName>
        <fullName evidence="7">Uncharacterized protein</fullName>
    </submittedName>
</protein>
<gene>
    <name evidence="7" type="ORF">Gotri_014295</name>
</gene>
<comment type="function">
    <text evidence="1">Probable ATPase of unknown function. Its presence in a non-photosynthetic plant (Epifagus virginiana) and experiments in tobacco indicate that it has an essential function which is probably not related to photosynthesis.</text>
</comment>
<name>A0A7J9DW94_9ROSI</name>
<dbReference type="EMBL" id="JABEZW010000005">
    <property type="protein sequence ID" value="MBA0765032.1"/>
    <property type="molecule type" value="Genomic_DNA"/>
</dbReference>
<comment type="similarity">
    <text evidence="3">Belongs to the Ycf2 family.</text>
</comment>
<organism evidence="7 8">
    <name type="scientific">Gossypium trilobum</name>
    <dbReference type="NCBI Taxonomy" id="34281"/>
    <lineage>
        <taxon>Eukaryota</taxon>
        <taxon>Viridiplantae</taxon>
        <taxon>Streptophyta</taxon>
        <taxon>Embryophyta</taxon>
        <taxon>Tracheophyta</taxon>
        <taxon>Spermatophyta</taxon>
        <taxon>Magnoliopsida</taxon>
        <taxon>eudicotyledons</taxon>
        <taxon>Gunneridae</taxon>
        <taxon>Pentapetalae</taxon>
        <taxon>rosids</taxon>
        <taxon>malvids</taxon>
        <taxon>Malvales</taxon>
        <taxon>Malvaceae</taxon>
        <taxon>Malvoideae</taxon>
        <taxon>Gossypium</taxon>
    </lineage>
</organism>
<keyword evidence="5" id="KW-0547">Nucleotide-binding</keyword>